<evidence type="ECO:0000313" key="2">
    <source>
        <dbReference type="EMBL" id="MPM06947.1"/>
    </source>
</evidence>
<feature type="transmembrane region" description="Helical" evidence="1">
    <location>
        <begin position="7"/>
        <end position="32"/>
    </location>
</feature>
<gene>
    <name evidence="2" type="ORF">SDC9_53251</name>
</gene>
<comment type="caution">
    <text evidence="2">The sequence shown here is derived from an EMBL/GenBank/DDBJ whole genome shotgun (WGS) entry which is preliminary data.</text>
</comment>
<keyword evidence="1" id="KW-0472">Membrane</keyword>
<protein>
    <submittedName>
        <fullName evidence="2">Uncharacterized protein</fullName>
    </submittedName>
</protein>
<accession>A0A644WTE1</accession>
<proteinExistence type="predicted"/>
<evidence type="ECO:0000256" key="1">
    <source>
        <dbReference type="SAM" id="Phobius"/>
    </source>
</evidence>
<dbReference type="EMBL" id="VSSQ01001282">
    <property type="protein sequence ID" value="MPM06947.1"/>
    <property type="molecule type" value="Genomic_DNA"/>
</dbReference>
<keyword evidence="1" id="KW-0812">Transmembrane</keyword>
<dbReference type="AlphaFoldDB" id="A0A644WTE1"/>
<reference evidence="2" key="1">
    <citation type="submission" date="2019-08" db="EMBL/GenBank/DDBJ databases">
        <authorList>
            <person name="Kucharzyk K."/>
            <person name="Murdoch R.W."/>
            <person name="Higgins S."/>
            <person name="Loffler F."/>
        </authorList>
    </citation>
    <scope>NUCLEOTIDE SEQUENCE</scope>
</reference>
<name>A0A644WTE1_9ZZZZ</name>
<sequence>MQKIITLTYTIATAVLAGVMTIMHIQPAYFLMTVFATSGGREYYIAPVYLITWLILLMPMLIIMLIARQARLAKKDEIIPGRTAIVVLRKKAFSSAMVGIPLFVNGEKAGVIDNGRMRFIEVPSGKLTLQAGSGKQASLMIETEIASGQQLQFLVQLINDGLTMKCLLIQG</sequence>
<feature type="transmembrane region" description="Helical" evidence="1">
    <location>
        <begin position="44"/>
        <end position="67"/>
    </location>
</feature>
<keyword evidence="1" id="KW-1133">Transmembrane helix</keyword>
<organism evidence="2">
    <name type="scientific">bioreactor metagenome</name>
    <dbReference type="NCBI Taxonomy" id="1076179"/>
    <lineage>
        <taxon>unclassified sequences</taxon>
        <taxon>metagenomes</taxon>
        <taxon>ecological metagenomes</taxon>
    </lineage>
</organism>